<dbReference type="Proteomes" id="UP000762676">
    <property type="component" value="Unassembled WGS sequence"/>
</dbReference>
<proteinExistence type="predicted"/>
<reference evidence="2 3" key="1">
    <citation type="journal article" date="2021" name="Elife">
        <title>Chloroplast acquisition without the gene transfer in kleptoplastic sea slugs, Plakobranchus ocellatus.</title>
        <authorList>
            <person name="Maeda T."/>
            <person name="Takahashi S."/>
            <person name="Yoshida T."/>
            <person name="Shimamura S."/>
            <person name="Takaki Y."/>
            <person name="Nagai Y."/>
            <person name="Toyoda A."/>
            <person name="Suzuki Y."/>
            <person name="Arimoto A."/>
            <person name="Ishii H."/>
            <person name="Satoh N."/>
            <person name="Nishiyama T."/>
            <person name="Hasebe M."/>
            <person name="Maruyama T."/>
            <person name="Minagawa J."/>
            <person name="Obokata J."/>
            <person name="Shigenobu S."/>
        </authorList>
    </citation>
    <scope>NUCLEOTIDE SEQUENCE [LARGE SCALE GENOMIC DNA]</scope>
</reference>
<name>A0AAV4F8U9_9GAST</name>
<sequence>MKYINTEWIHRTGRALMVRTQPRLLEEYERTQDHDTTEERLKSLQESCKKRWQLAPEPMVLTYDSSILWLPGIALARKIGLLRYDHAKVVAADLHRTTDSTTKFLGSQFSTRSEDRDSGRDSEGDDILGTDVRVPERPAQFTLGDILATPTRGESSSSATSRV</sequence>
<protein>
    <submittedName>
        <fullName evidence="2">Transporter</fullName>
    </submittedName>
</protein>
<dbReference type="EMBL" id="BMAT01007723">
    <property type="protein sequence ID" value="GFR69788.1"/>
    <property type="molecule type" value="Genomic_DNA"/>
</dbReference>
<feature type="region of interest" description="Disordered" evidence="1">
    <location>
        <begin position="105"/>
        <end position="134"/>
    </location>
</feature>
<gene>
    <name evidence="2" type="ORF">ElyMa_003766600</name>
</gene>
<comment type="caution">
    <text evidence="2">The sequence shown here is derived from an EMBL/GenBank/DDBJ whole genome shotgun (WGS) entry which is preliminary data.</text>
</comment>
<accession>A0AAV4F8U9</accession>
<evidence type="ECO:0000256" key="1">
    <source>
        <dbReference type="SAM" id="MobiDB-lite"/>
    </source>
</evidence>
<evidence type="ECO:0000313" key="3">
    <source>
        <dbReference type="Proteomes" id="UP000762676"/>
    </source>
</evidence>
<feature type="compositionally biased region" description="Basic and acidic residues" evidence="1">
    <location>
        <begin position="112"/>
        <end position="122"/>
    </location>
</feature>
<keyword evidence="3" id="KW-1185">Reference proteome</keyword>
<organism evidence="2 3">
    <name type="scientific">Elysia marginata</name>
    <dbReference type="NCBI Taxonomy" id="1093978"/>
    <lineage>
        <taxon>Eukaryota</taxon>
        <taxon>Metazoa</taxon>
        <taxon>Spiralia</taxon>
        <taxon>Lophotrochozoa</taxon>
        <taxon>Mollusca</taxon>
        <taxon>Gastropoda</taxon>
        <taxon>Heterobranchia</taxon>
        <taxon>Euthyneura</taxon>
        <taxon>Panpulmonata</taxon>
        <taxon>Sacoglossa</taxon>
        <taxon>Placobranchoidea</taxon>
        <taxon>Plakobranchidae</taxon>
        <taxon>Elysia</taxon>
    </lineage>
</organism>
<evidence type="ECO:0000313" key="2">
    <source>
        <dbReference type="EMBL" id="GFR69788.1"/>
    </source>
</evidence>
<dbReference type="AlphaFoldDB" id="A0AAV4F8U9"/>